<dbReference type="KEGG" id="asem:NNL22_01780"/>
<feature type="domain" description="Cyclic nucleotide-binding" evidence="1">
    <location>
        <begin position="154"/>
        <end position="248"/>
    </location>
</feature>
<dbReference type="InterPro" id="IPR014710">
    <property type="entry name" value="RmlC-like_jellyroll"/>
</dbReference>
<dbReference type="RefSeq" id="WP_251810732.1">
    <property type="nucleotide sequence ID" value="NZ_CP101527.1"/>
</dbReference>
<dbReference type="GO" id="GO:0003700">
    <property type="term" value="F:DNA-binding transcription factor activity"/>
    <property type="evidence" value="ECO:0007669"/>
    <property type="project" value="TreeGrafter"/>
</dbReference>
<dbReference type="PANTHER" id="PTHR24567:SF74">
    <property type="entry name" value="HTH-TYPE TRANSCRIPTIONAL REGULATOR ARCR"/>
    <property type="match status" value="1"/>
</dbReference>
<protein>
    <submittedName>
        <fullName evidence="2">Cyclic nucleotide-binding domain-containing protein</fullName>
    </submittedName>
</protein>
<dbReference type="EMBL" id="CP101527">
    <property type="protein sequence ID" value="UZW75363.1"/>
    <property type="molecule type" value="Genomic_DNA"/>
</dbReference>
<dbReference type="GO" id="GO:0005829">
    <property type="term" value="C:cytosol"/>
    <property type="evidence" value="ECO:0007669"/>
    <property type="project" value="TreeGrafter"/>
</dbReference>
<evidence type="ECO:0000313" key="2">
    <source>
        <dbReference type="EMBL" id="UZW75363.1"/>
    </source>
</evidence>
<name>A0A9E8HMI0_9ALTE</name>
<dbReference type="SMART" id="SM00100">
    <property type="entry name" value="cNMP"/>
    <property type="match status" value="1"/>
</dbReference>
<proteinExistence type="predicted"/>
<dbReference type="Proteomes" id="UP001164472">
    <property type="component" value="Chromosome"/>
</dbReference>
<dbReference type="Gene3D" id="2.60.120.10">
    <property type="entry name" value="Jelly Rolls"/>
    <property type="match status" value="1"/>
</dbReference>
<dbReference type="PROSITE" id="PS50042">
    <property type="entry name" value="CNMP_BINDING_3"/>
    <property type="match status" value="1"/>
</dbReference>
<dbReference type="InterPro" id="IPR050397">
    <property type="entry name" value="Env_Response_Regulators"/>
</dbReference>
<dbReference type="SUPFAM" id="SSF51206">
    <property type="entry name" value="cAMP-binding domain-like"/>
    <property type="match status" value="1"/>
</dbReference>
<dbReference type="CDD" id="cd00038">
    <property type="entry name" value="CAP_ED"/>
    <property type="match status" value="1"/>
</dbReference>
<dbReference type="InterPro" id="IPR018490">
    <property type="entry name" value="cNMP-bd_dom_sf"/>
</dbReference>
<gene>
    <name evidence="2" type="ORF">NNL22_01780</name>
</gene>
<organism evidence="2 3">
    <name type="scientific">Alkalimarinus sediminis</name>
    <dbReference type="NCBI Taxonomy" id="1632866"/>
    <lineage>
        <taxon>Bacteria</taxon>
        <taxon>Pseudomonadati</taxon>
        <taxon>Pseudomonadota</taxon>
        <taxon>Gammaproteobacteria</taxon>
        <taxon>Alteromonadales</taxon>
        <taxon>Alteromonadaceae</taxon>
        <taxon>Alkalimarinus</taxon>
    </lineage>
</organism>
<evidence type="ECO:0000313" key="3">
    <source>
        <dbReference type="Proteomes" id="UP001164472"/>
    </source>
</evidence>
<dbReference type="PANTHER" id="PTHR24567">
    <property type="entry name" value="CRP FAMILY TRANSCRIPTIONAL REGULATORY PROTEIN"/>
    <property type="match status" value="1"/>
</dbReference>
<dbReference type="AlphaFoldDB" id="A0A9E8HMI0"/>
<accession>A0A9E8HMI0</accession>
<evidence type="ECO:0000259" key="1">
    <source>
        <dbReference type="PROSITE" id="PS50042"/>
    </source>
</evidence>
<sequence>MFFPADQPTVVDSLLEQYHPLAEALSSIIEWPGKTLNLLPGADLCHALAQGQIARVEGGIIHVNWKERTAFILQKGDFITHFNDYDEQALSYIVEESASVACINSDALNTQLASDQHALQQWHNLLLMQSAIFSNAYGASVKQGIRPAAGFQRYVAGDTIIKEGEPAEHVFTLLKGAATASVRSVPLGAINEGEIFGALAAITGEIRNATVKAQSNCTVMAVPKEQFLDLIKSQPETCLQMIQTMAYQITTLNNMVSSRVESTL</sequence>
<keyword evidence="3" id="KW-1185">Reference proteome</keyword>
<reference evidence="2" key="1">
    <citation type="submission" date="2022-07" db="EMBL/GenBank/DDBJ databases">
        <title>Alkalimarinus sp. nov., isolated from gut of a Alitta virens.</title>
        <authorList>
            <person name="Yang A.I."/>
            <person name="Shin N.-R."/>
        </authorList>
    </citation>
    <scope>NUCLEOTIDE SEQUENCE</scope>
    <source>
        <strain evidence="2">FA028</strain>
    </source>
</reference>
<dbReference type="Pfam" id="PF00027">
    <property type="entry name" value="cNMP_binding"/>
    <property type="match status" value="1"/>
</dbReference>
<dbReference type="InterPro" id="IPR000595">
    <property type="entry name" value="cNMP-bd_dom"/>
</dbReference>